<dbReference type="EMBL" id="JAPCID010000026">
    <property type="protein sequence ID" value="MDA0139520.1"/>
    <property type="molecule type" value="Genomic_DNA"/>
</dbReference>
<gene>
    <name evidence="2" type="ORF">OJ962_18620</name>
</gene>
<sequence length="222" mass="24395">MSSMLLRSTIVGIAAAVLAAAPAFAQPQLVEPLKPCYVVAQENQRELVTVHAAGFTALSRVDIFLDDVLQDQPSALIDGHVKGTVRAPFEEEGTRPFTLRIAEHGAPANTVTATTMVTRLAVEQTPQRASTAQRVRFEGRGFLTLTTPVYAHYVFAGKARKTVRLGLPKGPCGTFSVRRKQFPFKRSPSEGRWTIQFDQHPQYDPKAAVRVPMTIRVRRTAG</sequence>
<evidence type="ECO:0000313" key="3">
    <source>
        <dbReference type="Proteomes" id="UP001147700"/>
    </source>
</evidence>
<keyword evidence="1" id="KW-0732">Signal</keyword>
<dbReference type="RefSeq" id="WP_202954389.1">
    <property type="nucleotide sequence ID" value="NZ_JAPCID010000026.1"/>
</dbReference>
<dbReference type="Proteomes" id="UP001147700">
    <property type="component" value="Unassembled WGS sequence"/>
</dbReference>
<protein>
    <submittedName>
        <fullName evidence="2">Uncharacterized protein</fullName>
    </submittedName>
</protein>
<keyword evidence="3" id="KW-1185">Reference proteome</keyword>
<proteinExistence type="predicted"/>
<evidence type="ECO:0000256" key="1">
    <source>
        <dbReference type="SAM" id="SignalP"/>
    </source>
</evidence>
<accession>A0ABT4RM07</accession>
<evidence type="ECO:0000313" key="2">
    <source>
        <dbReference type="EMBL" id="MDA0139520.1"/>
    </source>
</evidence>
<feature type="chain" id="PRO_5045209851" evidence="1">
    <location>
        <begin position="26"/>
        <end position="222"/>
    </location>
</feature>
<name>A0ABT4RM07_9ACTN</name>
<feature type="signal peptide" evidence="1">
    <location>
        <begin position="1"/>
        <end position="25"/>
    </location>
</feature>
<reference evidence="2" key="1">
    <citation type="submission" date="2022-10" db="EMBL/GenBank/DDBJ databases">
        <title>The WGS of Solirubrobacter sp. CPCC 204708.</title>
        <authorList>
            <person name="Jiang Z."/>
        </authorList>
    </citation>
    <scope>NUCLEOTIDE SEQUENCE</scope>
    <source>
        <strain evidence="2">CPCC 204708</strain>
    </source>
</reference>
<organism evidence="2 3">
    <name type="scientific">Solirubrobacter deserti</name>
    <dbReference type="NCBI Taxonomy" id="2282478"/>
    <lineage>
        <taxon>Bacteria</taxon>
        <taxon>Bacillati</taxon>
        <taxon>Actinomycetota</taxon>
        <taxon>Thermoleophilia</taxon>
        <taxon>Solirubrobacterales</taxon>
        <taxon>Solirubrobacteraceae</taxon>
        <taxon>Solirubrobacter</taxon>
    </lineage>
</organism>
<comment type="caution">
    <text evidence="2">The sequence shown here is derived from an EMBL/GenBank/DDBJ whole genome shotgun (WGS) entry which is preliminary data.</text>
</comment>